<evidence type="ECO:0000313" key="1">
    <source>
        <dbReference type="EMBL" id="MBH0780877.1"/>
    </source>
</evidence>
<reference evidence="1" key="1">
    <citation type="submission" date="2020-11" db="EMBL/GenBank/DDBJ databases">
        <title>Nocardia NEAU-351.nov., a novel actinomycete isolated from the cow dung.</title>
        <authorList>
            <person name="Zhang X."/>
        </authorList>
    </citation>
    <scope>NUCLEOTIDE SEQUENCE</scope>
    <source>
        <strain evidence="1">NEAU-351</strain>
    </source>
</reference>
<gene>
    <name evidence="1" type="ORF">IT779_31865</name>
</gene>
<comment type="caution">
    <text evidence="1">The sequence shown here is derived from an EMBL/GenBank/DDBJ whole genome shotgun (WGS) entry which is preliminary data.</text>
</comment>
<evidence type="ECO:0000313" key="2">
    <source>
        <dbReference type="Proteomes" id="UP000655751"/>
    </source>
</evidence>
<organism evidence="1 2">
    <name type="scientific">Nocardia bovistercoris</name>
    <dbReference type="NCBI Taxonomy" id="2785916"/>
    <lineage>
        <taxon>Bacteria</taxon>
        <taxon>Bacillati</taxon>
        <taxon>Actinomycetota</taxon>
        <taxon>Actinomycetes</taxon>
        <taxon>Mycobacteriales</taxon>
        <taxon>Nocardiaceae</taxon>
        <taxon>Nocardia</taxon>
    </lineage>
</organism>
<sequence length="421" mass="45662">MFRRKKKVTPARAATQVGASNAANVERVIVLHRGAAPHPDQLRQLVEYVLGVPTYNLHVTASRVDEPTVDVAYALIARFQSEGTIGADALDRASFQSLKTSLGPIVVVVVRGSGPPERHAYAPSPSPALPDEPIRHDGYVCPLCGFSQVLTQRQTARAQWQLDEERSVAHDFAVTLMFCAACETLINDDVNGDRAVVYQRLTTQAGAPAPRTSEMVHEVMHHVTRVRALSEPERQHDYDDVRQTWHCLDLRYIPEGELEDAVTRIIDGYFAEGANEFQVQTLENHVVQLSFSTSMGFRPVRLSRTSDGGFTAYGQVALYRFLGQGRPEASAPQAGVGGGVSTEDVLDAAVRELVTLGLAEGFLSPDGPGARTAEIGRQLDSAGGIDLMKAAHAVVASRVRHVPGMARELDVAWDGIGGWLG</sequence>
<dbReference type="RefSeq" id="WP_196153182.1">
    <property type="nucleotide sequence ID" value="NZ_JADMLG010000018.1"/>
</dbReference>
<accession>A0A931N6L8</accession>
<dbReference type="Proteomes" id="UP000655751">
    <property type="component" value="Unassembled WGS sequence"/>
</dbReference>
<dbReference type="AlphaFoldDB" id="A0A931N6L8"/>
<protein>
    <submittedName>
        <fullName evidence="1">Uncharacterized protein</fullName>
    </submittedName>
</protein>
<keyword evidence="2" id="KW-1185">Reference proteome</keyword>
<dbReference type="EMBL" id="JADMLG010000018">
    <property type="protein sequence ID" value="MBH0780877.1"/>
    <property type="molecule type" value="Genomic_DNA"/>
</dbReference>
<proteinExistence type="predicted"/>
<name>A0A931N6L8_9NOCA</name>